<evidence type="ECO:0000313" key="3">
    <source>
        <dbReference type="Proteomes" id="UP001174691"/>
    </source>
</evidence>
<evidence type="ECO:0000256" key="1">
    <source>
        <dbReference type="SAM" id="MobiDB-lite"/>
    </source>
</evidence>
<evidence type="ECO:0000313" key="2">
    <source>
        <dbReference type="EMBL" id="KAJ9143624.1"/>
    </source>
</evidence>
<name>A0AA38VSF9_9PEZI</name>
<proteinExistence type="predicted"/>
<dbReference type="AlphaFoldDB" id="A0AA38VSF9"/>
<feature type="compositionally biased region" description="Low complexity" evidence="1">
    <location>
        <begin position="184"/>
        <end position="196"/>
    </location>
</feature>
<reference evidence="2" key="1">
    <citation type="submission" date="2022-07" db="EMBL/GenBank/DDBJ databases">
        <title>Fungi with potential for degradation of polypropylene.</title>
        <authorList>
            <person name="Gostincar C."/>
        </authorList>
    </citation>
    <scope>NUCLEOTIDE SEQUENCE</scope>
    <source>
        <strain evidence="2">EXF-13287</strain>
    </source>
</reference>
<feature type="compositionally biased region" description="Low complexity" evidence="1">
    <location>
        <begin position="135"/>
        <end position="151"/>
    </location>
</feature>
<dbReference type="Proteomes" id="UP001174691">
    <property type="component" value="Unassembled WGS sequence"/>
</dbReference>
<feature type="compositionally biased region" description="Polar residues" evidence="1">
    <location>
        <begin position="104"/>
        <end position="114"/>
    </location>
</feature>
<feature type="compositionally biased region" description="Acidic residues" evidence="1">
    <location>
        <begin position="17"/>
        <end position="36"/>
    </location>
</feature>
<comment type="caution">
    <text evidence="2">The sequence shown here is derived from an EMBL/GenBank/DDBJ whole genome shotgun (WGS) entry which is preliminary data.</text>
</comment>
<feature type="region of interest" description="Disordered" evidence="1">
    <location>
        <begin position="67"/>
        <end position="343"/>
    </location>
</feature>
<feature type="compositionally biased region" description="Acidic residues" evidence="1">
    <location>
        <begin position="244"/>
        <end position="258"/>
    </location>
</feature>
<gene>
    <name evidence="2" type="ORF">NKR19_g6783</name>
</gene>
<feature type="compositionally biased region" description="Basic residues" evidence="1">
    <location>
        <begin position="328"/>
        <end position="343"/>
    </location>
</feature>
<protein>
    <submittedName>
        <fullName evidence="2">Uncharacterized protein</fullName>
    </submittedName>
</protein>
<dbReference type="EMBL" id="JANBVN010000109">
    <property type="protein sequence ID" value="KAJ9143624.1"/>
    <property type="molecule type" value="Genomic_DNA"/>
</dbReference>
<organism evidence="2 3">
    <name type="scientific">Coniochaeta hoffmannii</name>
    <dbReference type="NCBI Taxonomy" id="91930"/>
    <lineage>
        <taxon>Eukaryota</taxon>
        <taxon>Fungi</taxon>
        <taxon>Dikarya</taxon>
        <taxon>Ascomycota</taxon>
        <taxon>Pezizomycotina</taxon>
        <taxon>Sordariomycetes</taxon>
        <taxon>Sordariomycetidae</taxon>
        <taxon>Coniochaetales</taxon>
        <taxon>Coniochaetaceae</taxon>
        <taxon>Coniochaeta</taxon>
    </lineage>
</organism>
<feature type="compositionally biased region" description="Polar residues" evidence="1">
    <location>
        <begin position="163"/>
        <end position="174"/>
    </location>
</feature>
<feature type="compositionally biased region" description="Low complexity" evidence="1">
    <location>
        <begin position="266"/>
        <end position="279"/>
    </location>
</feature>
<feature type="compositionally biased region" description="Basic and acidic residues" evidence="1">
    <location>
        <begin position="152"/>
        <end position="162"/>
    </location>
</feature>
<feature type="compositionally biased region" description="Basic and acidic residues" evidence="1">
    <location>
        <begin position="303"/>
        <end position="312"/>
    </location>
</feature>
<accession>A0AA38VSF9</accession>
<sequence>MGDGNGGRTRSSVVYGQEDDDDEDDATSEDDDSDQDVEVRDGHGGPLNVRLTQEELAALERRRERIHAEEEARKKRKEKQQRFAVPLSHLEPTVRKRRSVVADQGTSRQTVSGSSREDPGRAVHPPMGYFPPPLASSRSRPRSGTTSSQRPPSRDPAAERSRGNSPFRYSSSRLDSWPGSYGQAPPASISAPSIPAKRQSSVDPFRYMTSDARAPAGRRNVSGPPAGPSQHVYGPGSRRRSPEDTSEEAASEDSDSTSDEYGVTRVPSSGSVGGAPVVGNGRGRSREDVIVIEGSPEPEPEPEPVRREREPSTVRSKKPSGGGGSSPVKRKPVGGNGRRRKGR</sequence>
<keyword evidence="3" id="KW-1185">Reference proteome</keyword>
<feature type="region of interest" description="Disordered" evidence="1">
    <location>
        <begin position="1"/>
        <end position="53"/>
    </location>
</feature>